<evidence type="ECO:0000313" key="11">
    <source>
        <dbReference type="EMBL" id="MCF8714385.1"/>
    </source>
</evidence>
<evidence type="ECO:0000256" key="3">
    <source>
        <dbReference type="ARBA" id="ARBA00011245"/>
    </source>
</evidence>
<dbReference type="InterPro" id="IPR014718">
    <property type="entry name" value="GH-type_carb-bd"/>
</dbReference>
<dbReference type="Gene3D" id="2.70.98.10">
    <property type="match status" value="1"/>
</dbReference>
<feature type="signal peptide" evidence="7">
    <location>
        <begin position="1"/>
        <end position="18"/>
    </location>
</feature>
<feature type="domain" description="Polysaccharide lyase family 8 C-terminal" evidence="9">
    <location>
        <begin position="598"/>
        <end position="665"/>
    </location>
</feature>
<organism evidence="11 12">
    <name type="scientific">Joostella atrarenae</name>
    <dbReference type="NCBI Taxonomy" id="679257"/>
    <lineage>
        <taxon>Bacteria</taxon>
        <taxon>Pseudomonadati</taxon>
        <taxon>Bacteroidota</taxon>
        <taxon>Flavobacteriia</taxon>
        <taxon>Flavobacteriales</taxon>
        <taxon>Flavobacteriaceae</taxon>
        <taxon>Joostella</taxon>
    </lineage>
</organism>
<reference evidence="11 12" key="1">
    <citation type="submission" date="2021-01" db="EMBL/GenBank/DDBJ databases">
        <title>Genome sequencing of Joostella atrarenae M1-2 (= KCTC 23194).</title>
        <authorList>
            <person name="Zakaria M.R."/>
            <person name="Lam M.Q."/>
            <person name="Chong C.S."/>
        </authorList>
    </citation>
    <scope>NUCLEOTIDE SEQUENCE [LARGE SCALE GENOMIC DNA]</scope>
    <source>
        <strain evidence="11 12">M1-2</strain>
    </source>
</reference>
<evidence type="ECO:0000256" key="7">
    <source>
        <dbReference type="SAM" id="SignalP"/>
    </source>
</evidence>
<evidence type="ECO:0000259" key="10">
    <source>
        <dbReference type="Pfam" id="PF08124"/>
    </source>
</evidence>
<dbReference type="SUPFAM" id="SSF49863">
    <property type="entry name" value="Hyaluronate lyase-like, C-terminal domain"/>
    <property type="match status" value="1"/>
</dbReference>
<dbReference type="Pfam" id="PF02278">
    <property type="entry name" value="Lyase_8"/>
    <property type="match status" value="1"/>
</dbReference>
<dbReference type="Pfam" id="PF08124">
    <property type="entry name" value="Lyase_8_N"/>
    <property type="match status" value="1"/>
</dbReference>
<evidence type="ECO:0000256" key="2">
    <source>
        <dbReference type="ARBA" id="ARBA00006699"/>
    </source>
</evidence>
<name>A0ABS9J1R8_9FLAO</name>
<accession>A0ABS9J1R8</accession>
<evidence type="ECO:0000259" key="8">
    <source>
        <dbReference type="Pfam" id="PF02278"/>
    </source>
</evidence>
<evidence type="ECO:0000256" key="1">
    <source>
        <dbReference type="ARBA" id="ARBA00001913"/>
    </source>
</evidence>
<dbReference type="InterPro" id="IPR011071">
    <property type="entry name" value="Lyase_8-like_C"/>
</dbReference>
<dbReference type="RefSeq" id="WP_236958344.1">
    <property type="nucleotide sequence ID" value="NZ_JAETXX010000002.1"/>
</dbReference>
<dbReference type="Pfam" id="PF02884">
    <property type="entry name" value="Lyase_8_C"/>
    <property type="match status" value="1"/>
</dbReference>
<dbReference type="Gene3D" id="2.60.220.10">
    <property type="entry name" value="Polysaccharide lyase family 8-like, C-terminal"/>
    <property type="match status" value="1"/>
</dbReference>
<dbReference type="InterPro" id="IPR004103">
    <property type="entry name" value="Lyase_8_C"/>
</dbReference>
<sequence>MKIYLLPLLILLSFNLSAQQDSDIIMTNIRNENRNSIKSIDELDQSVTELLKKNNSDGTWDDIDYKMIERTKWQPVQHIERIATLSNAYTIPESTYFEDVKLFNTIEQALKFWDNLNPISKNWWFNEIAVPKKLGHLLIVLRKGARQIDESLEARLIKKLNRGDVFKKTGANKLDIALHFIYRGCLLNDPEIINIGATQSFIPLAFTNKEGIQYDYSYQQHGPQIYIGGYGSVLVNTELQVASYLQGTSYALSGTKLKILSKFVLNTYAGVHRGKYMDFSVTGRGIANKNTLSNEGFTGTLEKLKLIDAENANKYDVLISRFNESQPPSYDVKKRHTQFWESDFTLHNDPSYAFSVRTSSTRTSKSENGNKANLKGYFLAEGATSIRVDGDEYYNIFPVWQWSKIPGVTAPKVSNIPIRHQWSVLGTSEFTGGVTDSIYGATAYVMKDFNTEAKKGWFFFEEEIVCLGSGINATADEKILTTINQCYLDGSIIISENNKTSTVPNGNNNTNDNIDCILHDKIAYFFPDHGNVRFTNGSQTGNWYEINKNRSKDMVSEAVFTLWLDHGVKPKNATYSYIVTPNKDINSIQKYDSENIVIVENSKDIQAVYNKKLDVMEVIFYTPNKLNYKDVNITVDKPCVLLLKNIKTPHVNISIADPSQQQAAIKLIAKLPEIKKSRVLTLNLPTGNYAGSSLPFVIDSNTPVFF</sequence>
<evidence type="ECO:0000256" key="5">
    <source>
        <dbReference type="ARBA" id="ARBA00022837"/>
    </source>
</evidence>
<dbReference type="Gene3D" id="1.50.10.100">
    <property type="entry name" value="Chondroitin AC/alginate lyase"/>
    <property type="match status" value="1"/>
</dbReference>
<dbReference type="PANTHER" id="PTHR38481">
    <property type="entry name" value="HYALURONATE LYASE"/>
    <property type="match status" value="1"/>
</dbReference>
<protein>
    <recommendedName>
        <fullName evidence="13">Chondroitin AC lyase</fullName>
    </recommendedName>
</protein>
<keyword evidence="4 7" id="KW-0732">Signal</keyword>
<dbReference type="Proteomes" id="UP000829517">
    <property type="component" value="Unassembled WGS sequence"/>
</dbReference>
<proteinExistence type="inferred from homology"/>
<evidence type="ECO:0000313" key="12">
    <source>
        <dbReference type="Proteomes" id="UP000829517"/>
    </source>
</evidence>
<dbReference type="EMBL" id="JAETXX010000002">
    <property type="protein sequence ID" value="MCF8714385.1"/>
    <property type="molecule type" value="Genomic_DNA"/>
</dbReference>
<keyword evidence="5" id="KW-0106">Calcium</keyword>
<feature type="domain" description="Polysaccharide lyase family 8 central" evidence="8">
    <location>
        <begin position="336"/>
        <end position="583"/>
    </location>
</feature>
<dbReference type="InterPro" id="IPR011013">
    <property type="entry name" value="Gal_mutarotase_sf_dom"/>
</dbReference>
<feature type="domain" description="Polysaccharide lyase 8 N-terminal alpha-helical" evidence="10">
    <location>
        <begin position="29"/>
        <end position="311"/>
    </location>
</feature>
<evidence type="ECO:0008006" key="13">
    <source>
        <dbReference type="Google" id="ProtNLM"/>
    </source>
</evidence>
<comment type="caution">
    <text evidence="11">The sequence shown here is derived from an EMBL/GenBank/DDBJ whole genome shotgun (WGS) entry which is preliminary data.</text>
</comment>
<dbReference type="InterPro" id="IPR012970">
    <property type="entry name" value="Lyase_8_alpha_N"/>
</dbReference>
<evidence type="ECO:0000256" key="4">
    <source>
        <dbReference type="ARBA" id="ARBA00022729"/>
    </source>
</evidence>
<dbReference type="InterPro" id="IPR008929">
    <property type="entry name" value="Chondroitin_lyas"/>
</dbReference>
<dbReference type="InterPro" id="IPR038970">
    <property type="entry name" value="Lyase_8"/>
</dbReference>
<dbReference type="InterPro" id="IPR003159">
    <property type="entry name" value="Lyase_8_central_dom"/>
</dbReference>
<comment type="cofactor">
    <cofactor evidence="1">
        <name>Ca(2+)</name>
        <dbReference type="ChEBI" id="CHEBI:29108"/>
    </cofactor>
</comment>
<keyword evidence="6" id="KW-0456">Lyase</keyword>
<keyword evidence="12" id="KW-1185">Reference proteome</keyword>
<comment type="similarity">
    <text evidence="2">Belongs to the polysaccharide lyase 8 family.</text>
</comment>
<dbReference type="PANTHER" id="PTHR38481:SF1">
    <property type="entry name" value="HYALURONATE LYASE"/>
    <property type="match status" value="1"/>
</dbReference>
<gene>
    <name evidence="11" type="ORF">JM658_06030</name>
</gene>
<evidence type="ECO:0000256" key="6">
    <source>
        <dbReference type="ARBA" id="ARBA00023239"/>
    </source>
</evidence>
<dbReference type="SUPFAM" id="SSF74650">
    <property type="entry name" value="Galactose mutarotase-like"/>
    <property type="match status" value="1"/>
</dbReference>
<comment type="subunit">
    <text evidence="3">Monomer.</text>
</comment>
<evidence type="ECO:0000259" key="9">
    <source>
        <dbReference type="Pfam" id="PF02884"/>
    </source>
</evidence>
<dbReference type="SUPFAM" id="SSF48230">
    <property type="entry name" value="Chondroitin AC/alginate lyase"/>
    <property type="match status" value="1"/>
</dbReference>
<feature type="chain" id="PRO_5046860036" description="Chondroitin AC lyase" evidence="7">
    <location>
        <begin position="19"/>
        <end position="706"/>
    </location>
</feature>